<sequence length="317" mass="35033">MNKEKLSWGLILLFVGGVLLLDNLDVINFYWRSVFSMWPVILIVIGVNLLVPRRGIGNAVSIVVTLAALAFLAYRGTFPPRSNWWVFNNKSWDTERRFSDDNEKRTEKSSGTFSHEYDSSITTAHLHIKGGAVEYEIEGHTDKLFNAEATSTIGLHHLETTTTGSNADLTFRMRDSKKGNWNVNGDENWAKISLNQNPTWHISLDMGAGSAEFDLTEYKVASLHFNGGAASFEAKLGMPLEETTITAESGVASVEIEIPRAAACKIIVKSGLSSKDFPGFTKQSDGSYITDGYENAGNRFTVNLQGGLSSFTVKRYD</sequence>
<reference evidence="3" key="1">
    <citation type="journal article" date="2014" name="Int. J. Syst. Evol. Microbiol.">
        <title>Complete genome sequence of Corynebacterium casei LMG S-19264T (=DSM 44701T), isolated from a smear-ripened cheese.</title>
        <authorList>
            <consortium name="US DOE Joint Genome Institute (JGI-PGF)"/>
            <person name="Walter F."/>
            <person name="Albersmeier A."/>
            <person name="Kalinowski J."/>
            <person name="Ruckert C."/>
        </authorList>
    </citation>
    <scope>NUCLEOTIDE SEQUENCE</scope>
    <source>
        <strain evidence="3">CGMCC 1.12195</strain>
    </source>
</reference>
<name>A0A917HKU3_9SPHI</name>
<accession>A0A917HKU3</accession>
<proteinExistence type="predicted"/>
<organism evidence="3 4">
    <name type="scientific">Parapedobacter pyrenivorans</name>
    <dbReference type="NCBI Taxonomy" id="1305674"/>
    <lineage>
        <taxon>Bacteria</taxon>
        <taxon>Pseudomonadati</taxon>
        <taxon>Bacteroidota</taxon>
        <taxon>Sphingobacteriia</taxon>
        <taxon>Sphingobacteriales</taxon>
        <taxon>Sphingobacteriaceae</taxon>
        <taxon>Parapedobacter</taxon>
    </lineage>
</organism>
<feature type="transmembrane region" description="Helical" evidence="1">
    <location>
        <begin position="29"/>
        <end position="50"/>
    </location>
</feature>
<reference evidence="3" key="2">
    <citation type="submission" date="2020-09" db="EMBL/GenBank/DDBJ databases">
        <authorList>
            <person name="Sun Q."/>
            <person name="Zhou Y."/>
        </authorList>
    </citation>
    <scope>NUCLEOTIDE SEQUENCE</scope>
    <source>
        <strain evidence="3">CGMCC 1.12195</strain>
    </source>
</reference>
<dbReference type="EMBL" id="BMER01000001">
    <property type="protein sequence ID" value="GGG82660.1"/>
    <property type="molecule type" value="Genomic_DNA"/>
</dbReference>
<dbReference type="InterPro" id="IPR043726">
    <property type="entry name" value="LiaI-LiaF-like_TM1"/>
</dbReference>
<gene>
    <name evidence="3" type="ORF">GCM10007415_14460</name>
</gene>
<feature type="transmembrane region" description="Helical" evidence="1">
    <location>
        <begin position="56"/>
        <end position="74"/>
    </location>
</feature>
<evidence type="ECO:0000313" key="4">
    <source>
        <dbReference type="Proteomes" id="UP000660862"/>
    </source>
</evidence>
<evidence type="ECO:0000256" key="1">
    <source>
        <dbReference type="SAM" id="Phobius"/>
    </source>
</evidence>
<dbReference type="AlphaFoldDB" id="A0A917HKU3"/>
<dbReference type="Pfam" id="PF18917">
    <property type="entry name" value="LiaI-LiaF-like_TM1"/>
    <property type="match status" value="1"/>
</dbReference>
<feature type="domain" description="LiaI-LiaF-like transmembrane region" evidence="2">
    <location>
        <begin position="7"/>
        <end position="50"/>
    </location>
</feature>
<keyword evidence="1" id="KW-0472">Membrane</keyword>
<keyword evidence="4" id="KW-1185">Reference proteome</keyword>
<comment type="caution">
    <text evidence="3">The sequence shown here is derived from an EMBL/GenBank/DDBJ whole genome shotgun (WGS) entry which is preliminary data.</text>
</comment>
<evidence type="ECO:0000259" key="2">
    <source>
        <dbReference type="Pfam" id="PF18917"/>
    </source>
</evidence>
<evidence type="ECO:0000313" key="3">
    <source>
        <dbReference type="EMBL" id="GGG82660.1"/>
    </source>
</evidence>
<feature type="transmembrane region" description="Helical" evidence="1">
    <location>
        <begin position="6"/>
        <end position="22"/>
    </location>
</feature>
<dbReference type="RefSeq" id="WP_188505220.1">
    <property type="nucleotide sequence ID" value="NZ_BMER01000001.1"/>
</dbReference>
<keyword evidence="1" id="KW-1133">Transmembrane helix</keyword>
<protein>
    <recommendedName>
        <fullName evidence="2">LiaI-LiaF-like transmembrane region domain-containing protein</fullName>
    </recommendedName>
</protein>
<dbReference type="Proteomes" id="UP000660862">
    <property type="component" value="Unassembled WGS sequence"/>
</dbReference>
<keyword evidence="1" id="KW-0812">Transmembrane</keyword>